<dbReference type="PANTHER" id="PTHR12121">
    <property type="entry name" value="CARBON CATABOLITE REPRESSOR PROTEIN 4"/>
    <property type="match status" value="1"/>
</dbReference>
<proteinExistence type="predicted"/>
<dbReference type="OrthoDB" id="2866996at2759"/>
<dbReference type="PANTHER" id="PTHR12121:SF34">
    <property type="entry name" value="PROTEIN ANGEL"/>
    <property type="match status" value="1"/>
</dbReference>
<dbReference type="Proteomes" id="UP000243217">
    <property type="component" value="Unassembled WGS sequence"/>
</dbReference>
<feature type="domain" description="Endonuclease/exonuclease/phosphatase" evidence="1">
    <location>
        <begin position="22"/>
        <end position="293"/>
    </location>
</feature>
<dbReference type="InterPro" id="IPR005135">
    <property type="entry name" value="Endo/exonuclease/phosphatase"/>
</dbReference>
<reference evidence="2 3" key="1">
    <citation type="journal article" date="2014" name="Genome Biol. Evol.">
        <title>The secreted proteins of Achlya hypogyna and Thraustotheca clavata identify the ancestral oomycete secretome and reveal gene acquisitions by horizontal gene transfer.</title>
        <authorList>
            <person name="Misner I."/>
            <person name="Blouin N."/>
            <person name="Leonard G."/>
            <person name="Richards T.A."/>
            <person name="Lane C.E."/>
        </authorList>
    </citation>
    <scope>NUCLEOTIDE SEQUENCE [LARGE SCALE GENOMIC DNA]</scope>
    <source>
        <strain evidence="2 3">ATCC 34112</strain>
    </source>
</reference>
<evidence type="ECO:0000259" key="1">
    <source>
        <dbReference type="Pfam" id="PF03372"/>
    </source>
</evidence>
<dbReference type="Pfam" id="PF03372">
    <property type="entry name" value="Exo_endo_phos"/>
    <property type="match status" value="1"/>
</dbReference>
<name>A0A1W0A0P1_9STRA</name>
<evidence type="ECO:0000313" key="2">
    <source>
        <dbReference type="EMBL" id="OQS03834.1"/>
    </source>
</evidence>
<dbReference type="Gene3D" id="3.60.10.10">
    <property type="entry name" value="Endonuclease/exonuclease/phosphatase"/>
    <property type="match status" value="1"/>
</dbReference>
<dbReference type="InterPro" id="IPR036691">
    <property type="entry name" value="Endo/exonu/phosph_ase_sf"/>
</dbReference>
<sequence length="305" mass="33991">MAVRLVPIEESKDAAGPRFSLMSFNVLAQCYVRSAFFPYCDKRFLKWKTRSLLLKGQMASMHPSPDIVCFQECDHYEDFWKEMMANLDYSGVYMKKSGSKSDGVAIFWLHDRLEMTGFEQVELKNAIGDLELAQRLEEMANVGLIASFKSKYDVDVPNFSVATTHLFWDPAQADVKLSQATYLLETMQLYIKSNPYPMFLAGDFNSLPESPVYSAILGNGLRASAYTAQGNGEPAFTNCNGIDKDGKPAFVGTLDYIFYEPQNVVVTALAPLISYEEATAQTALPNCKFGSDHLPLVAEFAFSGV</sequence>
<dbReference type="STRING" id="74557.A0A1W0A0P1"/>
<protein>
    <recommendedName>
        <fullName evidence="1">Endonuclease/exonuclease/phosphatase domain-containing protein</fullName>
    </recommendedName>
</protein>
<dbReference type="SUPFAM" id="SSF56219">
    <property type="entry name" value="DNase I-like"/>
    <property type="match status" value="1"/>
</dbReference>
<dbReference type="InterPro" id="IPR050410">
    <property type="entry name" value="CCR4/nocturin_mRNA_transcr"/>
</dbReference>
<dbReference type="AlphaFoldDB" id="A0A1W0A0P1"/>
<accession>A0A1W0A0P1</accession>
<comment type="caution">
    <text evidence="2">The sequence shown here is derived from an EMBL/GenBank/DDBJ whole genome shotgun (WGS) entry which is preliminary data.</text>
</comment>
<evidence type="ECO:0000313" key="3">
    <source>
        <dbReference type="Proteomes" id="UP000243217"/>
    </source>
</evidence>
<dbReference type="GO" id="GO:0000175">
    <property type="term" value="F:3'-5'-RNA exonuclease activity"/>
    <property type="evidence" value="ECO:0007669"/>
    <property type="project" value="TreeGrafter"/>
</dbReference>
<gene>
    <name evidence="2" type="ORF">THRCLA_03870</name>
</gene>
<keyword evidence="3" id="KW-1185">Reference proteome</keyword>
<organism evidence="2 3">
    <name type="scientific">Thraustotheca clavata</name>
    <dbReference type="NCBI Taxonomy" id="74557"/>
    <lineage>
        <taxon>Eukaryota</taxon>
        <taxon>Sar</taxon>
        <taxon>Stramenopiles</taxon>
        <taxon>Oomycota</taxon>
        <taxon>Saprolegniomycetes</taxon>
        <taxon>Saprolegniales</taxon>
        <taxon>Achlyaceae</taxon>
        <taxon>Thraustotheca</taxon>
    </lineage>
</organism>
<dbReference type="EMBL" id="JNBS01000752">
    <property type="protein sequence ID" value="OQS03834.1"/>
    <property type="molecule type" value="Genomic_DNA"/>
</dbReference>